<feature type="repeat" description="ANK" evidence="3">
    <location>
        <begin position="536"/>
        <end position="568"/>
    </location>
</feature>
<feature type="repeat" description="ANK" evidence="3">
    <location>
        <begin position="400"/>
        <end position="425"/>
    </location>
</feature>
<accession>A0A7V2SYW6</accession>
<dbReference type="Pfam" id="PF00023">
    <property type="entry name" value="Ank"/>
    <property type="match status" value="1"/>
</dbReference>
<dbReference type="AlphaFoldDB" id="A0A7V2SYW6"/>
<dbReference type="Pfam" id="PF12796">
    <property type="entry name" value="Ank_2"/>
    <property type="match status" value="3"/>
</dbReference>
<name>A0A7V2SYW6_LEUMU</name>
<organism evidence="5">
    <name type="scientific">Leucothrix mucor</name>
    <dbReference type="NCBI Taxonomy" id="45248"/>
    <lineage>
        <taxon>Bacteria</taxon>
        <taxon>Pseudomonadati</taxon>
        <taxon>Pseudomonadota</taxon>
        <taxon>Gammaproteobacteria</taxon>
        <taxon>Thiotrichales</taxon>
        <taxon>Thiotrichaceae</taxon>
        <taxon>Leucothrix</taxon>
    </lineage>
</organism>
<feature type="repeat" description="ANK" evidence="3">
    <location>
        <begin position="602"/>
        <end position="634"/>
    </location>
</feature>
<dbReference type="InterPro" id="IPR036770">
    <property type="entry name" value="Ankyrin_rpt-contain_sf"/>
</dbReference>
<dbReference type="Proteomes" id="UP000885750">
    <property type="component" value="Unassembled WGS sequence"/>
</dbReference>
<feature type="repeat" description="ANK" evidence="3">
    <location>
        <begin position="334"/>
        <end position="366"/>
    </location>
</feature>
<gene>
    <name evidence="5" type="ORF">ENJ51_04210</name>
</gene>
<dbReference type="PROSITE" id="PS50297">
    <property type="entry name" value="ANK_REP_REGION"/>
    <property type="match status" value="8"/>
</dbReference>
<feature type="signal peptide" evidence="4">
    <location>
        <begin position="1"/>
        <end position="29"/>
    </location>
</feature>
<feature type="repeat" description="ANK" evidence="3">
    <location>
        <begin position="468"/>
        <end position="500"/>
    </location>
</feature>
<keyword evidence="2 3" id="KW-0040">ANK repeat</keyword>
<keyword evidence="4" id="KW-0732">Signal</keyword>
<feature type="repeat" description="ANK" evidence="3">
    <location>
        <begin position="435"/>
        <end position="467"/>
    </location>
</feature>
<dbReference type="SMART" id="SM00248">
    <property type="entry name" value="ANK"/>
    <property type="match status" value="16"/>
</dbReference>
<feature type="repeat" description="ANK" evidence="3">
    <location>
        <begin position="569"/>
        <end position="601"/>
    </location>
</feature>
<evidence type="ECO:0000256" key="4">
    <source>
        <dbReference type="SAM" id="SignalP"/>
    </source>
</evidence>
<evidence type="ECO:0000256" key="2">
    <source>
        <dbReference type="ARBA" id="ARBA00023043"/>
    </source>
</evidence>
<feature type="repeat" description="ANK" evidence="3">
    <location>
        <begin position="302"/>
        <end position="334"/>
    </location>
</feature>
<feature type="repeat" description="ANK" evidence="3">
    <location>
        <begin position="271"/>
        <end position="303"/>
    </location>
</feature>
<keyword evidence="1" id="KW-0677">Repeat</keyword>
<dbReference type="PANTHER" id="PTHR24198">
    <property type="entry name" value="ANKYRIN REPEAT AND PROTEIN KINASE DOMAIN-CONTAINING PROTEIN"/>
    <property type="match status" value="1"/>
</dbReference>
<reference evidence="5" key="1">
    <citation type="journal article" date="2020" name="mSystems">
        <title>Genome- and Community-Level Interaction Insights into Carbon Utilization and Element Cycling Functions of Hydrothermarchaeota in Hydrothermal Sediment.</title>
        <authorList>
            <person name="Zhou Z."/>
            <person name="Liu Y."/>
            <person name="Xu W."/>
            <person name="Pan J."/>
            <person name="Luo Z.H."/>
            <person name="Li M."/>
        </authorList>
    </citation>
    <scope>NUCLEOTIDE SEQUENCE [LARGE SCALE GENOMIC DNA]</scope>
    <source>
        <strain evidence="5">HyVt-493</strain>
    </source>
</reference>
<feature type="repeat" description="ANK" evidence="3">
    <location>
        <begin position="635"/>
        <end position="667"/>
    </location>
</feature>
<evidence type="ECO:0000313" key="5">
    <source>
        <dbReference type="EMBL" id="HFC91996.1"/>
    </source>
</evidence>
<evidence type="ECO:0000256" key="1">
    <source>
        <dbReference type="ARBA" id="ARBA00022737"/>
    </source>
</evidence>
<feature type="chain" id="PRO_5030735052" evidence="4">
    <location>
        <begin position="30"/>
        <end position="715"/>
    </location>
</feature>
<feature type="repeat" description="ANK" evidence="3">
    <location>
        <begin position="503"/>
        <end position="535"/>
    </location>
</feature>
<dbReference type="Gene3D" id="1.25.40.20">
    <property type="entry name" value="Ankyrin repeat-containing domain"/>
    <property type="match status" value="5"/>
</dbReference>
<comment type="caution">
    <text evidence="5">The sequence shown here is derived from an EMBL/GenBank/DDBJ whole genome shotgun (WGS) entry which is preliminary data.</text>
</comment>
<sequence length="715" mass="78089">MADIKSSKSLFILSSVAALTMLSASSTMAAKTSPICSIVANSKKASCPDSSFSISDQFLLAVAKNNQPLAQQLLQRGAGINYRSQNRVVISRVNVRADKLNQFLAGSKRYQYASGSAYDIALVQGNAAIVLWLLQRGADPAAGYFKNQIENSHFKGSYPSSYLLLPYRERAKIISVGKVLAIAVKANDLQKARQLLKIEPRAIHYLGNTLLPSTLRLGKWEMAKLLLSQGADTHQLVNFSSMLYSPLEGETTNYPILEALLRHAKKRKKMDYQTFLSIAVRKKDARALRMLVSYGANLNPKDQKAPLFIAAEKEDIKTVRFLLKLGANPNIVNGGTTLLHRAIGNEQVTLAKLLLQGGANINALDVMDRRPIDIAIHKRSPNLIKLLIAHRAIVKGINSDKDSLLHIAVREDKLSVLRLLLASGARPLVNIKNNAEETPFQIAIRDSKMAMARILLAAGAHVNVKDSQDRTPLQLAVNKTNLNFAKLLIKARADVNVKLKNYNDDSLLTSAVKQVNIPIVKLLLAAGAKVNYANSSKQTALHIAVEKVDITMMRLLLNAHADVNLRNTSKHTPLHIAINKKHVGMVSLLMQHKPQLNWLDAEGHTPLHLAVLAKNLPITNVLLNAGAQPNSVDVNGDTPLFDALYWRKVKIASSLIDHGAKINVANNHGKTPLDIALSKGLLGIAAKMRRAGAKTGEELGSAGAVRIKILKNLKK</sequence>
<dbReference type="EMBL" id="DRMS01000166">
    <property type="protein sequence ID" value="HFC91996.1"/>
    <property type="molecule type" value="Genomic_DNA"/>
</dbReference>
<protein>
    <submittedName>
        <fullName evidence="5">Ankyrin repeat domain-containing protein</fullName>
    </submittedName>
</protein>
<evidence type="ECO:0000256" key="3">
    <source>
        <dbReference type="PROSITE-ProRule" id="PRU00023"/>
    </source>
</evidence>
<dbReference type="PANTHER" id="PTHR24198:SF165">
    <property type="entry name" value="ANKYRIN REPEAT-CONTAINING PROTEIN-RELATED"/>
    <property type="match status" value="1"/>
</dbReference>
<proteinExistence type="predicted"/>
<dbReference type="InterPro" id="IPR002110">
    <property type="entry name" value="Ankyrin_rpt"/>
</dbReference>
<dbReference type="PROSITE" id="PS50088">
    <property type="entry name" value="ANK_REPEAT"/>
    <property type="match status" value="11"/>
</dbReference>
<dbReference type="SUPFAM" id="SSF48403">
    <property type="entry name" value="Ankyrin repeat"/>
    <property type="match status" value="2"/>
</dbReference>